<name>A0ABT8TCG2_9GAMM</name>
<keyword evidence="1 3" id="KW-0378">Hydrolase</keyword>
<keyword evidence="2" id="KW-0732">Signal</keyword>
<dbReference type="PANTHER" id="PTHR33886">
    <property type="entry name" value="UNSATURATED RHAMNOGALACTURONAN HYDROLASE (EUROFUNG)"/>
    <property type="match status" value="1"/>
</dbReference>
<comment type="caution">
    <text evidence="3">The sequence shown here is derived from an EMBL/GenBank/DDBJ whole genome shotgun (WGS) entry which is preliminary data.</text>
</comment>
<dbReference type="Gene3D" id="1.50.10.10">
    <property type="match status" value="1"/>
</dbReference>
<dbReference type="InterPro" id="IPR010905">
    <property type="entry name" value="Glyco_hydro_88"/>
</dbReference>
<dbReference type="SUPFAM" id="SSF48208">
    <property type="entry name" value="Six-hairpin glycosidases"/>
    <property type="match status" value="1"/>
</dbReference>
<gene>
    <name evidence="3" type="ORF">QWI16_06385</name>
</gene>
<feature type="signal peptide" evidence="2">
    <location>
        <begin position="1"/>
        <end position="20"/>
    </location>
</feature>
<evidence type="ECO:0000313" key="3">
    <source>
        <dbReference type="EMBL" id="MDO3381797.1"/>
    </source>
</evidence>
<keyword evidence="4" id="KW-1185">Reference proteome</keyword>
<dbReference type="InterPro" id="IPR008928">
    <property type="entry name" value="6-hairpin_glycosidase_sf"/>
</dbReference>
<dbReference type="RefSeq" id="WP_302711953.1">
    <property type="nucleotide sequence ID" value="NZ_JAULRT010000047.1"/>
</dbReference>
<organism evidence="3 4">
    <name type="scientific">Gilvimarinus algae</name>
    <dbReference type="NCBI Taxonomy" id="3058037"/>
    <lineage>
        <taxon>Bacteria</taxon>
        <taxon>Pseudomonadati</taxon>
        <taxon>Pseudomonadota</taxon>
        <taxon>Gammaproteobacteria</taxon>
        <taxon>Cellvibrionales</taxon>
        <taxon>Cellvibrionaceae</taxon>
        <taxon>Gilvimarinus</taxon>
    </lineage>
</organism>
<proteinExistence type="predicted"/>
<dbReference type="EMBL" id="JAULRT010000047">
    <property type="protein sequence ID" value="MDO3381797.1"/>
    <property type="molecule type" value="Genomic_DNA"/>
</dbReference>
<sequence>MHRLAALLLFALLCPLLSHAQSDARVVGKQAIQDLLARDEYMMYISDHFTGIHYAEAAAGYGALKFAREADQQALTDALLGRYREVPGTDGLLDDDHVDANVYGILPIERYFAGDKAALSEGLALADDQWQDPLPSGLTRQARYWIDDVWMVAALQVQAYRATGEPLYLHHAALLTHDYLQKLQQANGLFHHGPEAPFYWSRGNGWVAAGLAELLSELPETHLLYPAIAEGYQSMMAALLNYQAEDGMWRQLIDDPDAWKETSGTAMFGFAMSVGIKRGLLPAKPYQAAVDRAWQSLGGYINEQGQLTDVCVGTGQSRDADYYLTRPRTTGDLHGQAPLLWFAAERL</sequence>
<dbReference type="Pfam" id="PF07470">
    <property type="entry name" value="Glyco_hydro_88"/>
    <property type="match status" value="1"/>
</dbReference>
<protein>
    <submittedName>
        <fullName evidence="3">Glycoside hydrolase family 88 protein</fullName>
    </submittedName>
</protein>
<dbReference type="PANTHER" id="PTHR33886:SF8">
    <property type="entry name" value="UNSATURATED RHAMNOGALACTURONAN HYDROLASE (EUROFUNG)"/>
    <property type="match status" value="1"/>
</dbReference>
<evidence type="ECO:0000256" key="2">
    <source>
        <dbReference type="SAM" id="SignalP"/>
    </source>
</evidence>
<evidence type="ECO:0000256" key="1">
    <source>
        <dbReference type="ARBA" id="ARBA00022801"/>
    </source>
</evidence>
<dbReference type="InterPro" id="IPR052043">
    <property type="entry name" value="PolySaccharide_Degr_Enz"/>
</dbReference>
<feature type="chain" id="PRO_5045565871" evidence="2">
    <location>
        <begin position="21"/>
        <end position="347"/>
    </location>
</feature>
<evidence type="ECO:0000313" key="4">
    <source>
        <dbReference type="Proteomes" id="UP001168380"/>
    </source>
</evidence>
<dbReference type="InterPro" id="IPR012341">
    <property type="entry name" value="6hp_glycosidase-like_sf"/>
</dbReference>
<dbReference type="Proteomes" id="UP001168380">
    <property type="component" value="Unassembled WGS sequence"/>
</dbReference>
<dbReference type="GO" id="GO:0016787">
    <property type="term" value="F:hydrolase activity"/>
    <property type="evidence" value="ECO:0007669"/>
    <property type="project" value="UniProtKB-KW"/>
</dbReference>
<accession>A0ABT8TCG2</accession>
<reference evidence="3" key="1">
    <citation type="submission" date="2023-07" db="EMBL/GenBank/DDBJ databases">
        <title>Gilvimarinus algae sp. nov., isolated from the surface of Kelp.</title>
        <authorList>
            <person name="Sun Y.Y."/>
            <person name="Gong Y."/>
            <person name="Du Z.J."/>
        </authorList>
    </citation>
    <scope>NUCLEOTIDE SEQUENCE</scope>
    <source>
        <strain evidence="3">SDUM040014</strain>
    </source>
</reference>